<reference evidence="2 3" key="1">
    <citation type="submission" date="2020-07" db="EMBL/GenBank/DDBJ databases">
        <title>MOT database genomes.</title>
        <authorList>
            <person name="Joseph S."/>
            <person name="Aduse-Opoku J."/>
            <person name="Hashim A."/>
            <person name="Wade W."/>
            <person name="Curtis M."/>
        </authorList>
    </citation>
    <scope>NUCLEOTIDE SEQUENCE [LARGE SCALE GENOMIC DNA]</scope>
    <source>
        <strain evidence="2 3">WMus004</strain>
    </source>
</reference>
<dbReference type="Proteomes" id="UP000572528">
    <property type="component" value="Unassembled WGS sequence"/>
</dbReference>
<gene>
    <name evidence="2" type="ORF">HZZ05_04580</name>
</gene>
<comment type="caution">
    <text evidence="2">The sequence shown here is derived from an EMBL/GenBank/DDBJ whole genome shotgun (WGS) entry which is preliminary data.</text>
</comment>
<dbReference type="RefSeq" id="WP_179900123.1">
    <property type="nucleotide sequence ID" value="NZ_JACBXV010000039.1"/>
</dbReference>
<evidence type="ECO:0000313" key="3">
    <source>
        <dbReference type="Proteomes" id="UP000572528"/>
    </source>
</evidence>
<feature type="region of interest" description="Disordered" evidence="1">
    <location>
        <begin position="394"/>
        <end position="441"/>
    </location>
</feature>
<dbReference type="InterPro" id="IPR011044">
    <property type="entry name" value="Quino_amine_DH_bsu"/>
</dbReference>
<feature type="compositionally biased region" description="Basic and acidic residues" evidence="1">
    <location>
        <begin position="431"/>
        <end position="441"/>
    </location>
</feature>
<dbReference type="EMBL" id="JACBXV010000039">
    <property type="protein sequence ID" value="NYS68799.1"/>
    <property type="molecule type" value="Genomic_DNA"/>
</dbReference>
<proteinExistence type="predicted"/>
<name>A0A853EHP3_9ACTO</name>
<dbReference type="AlphaFoldDB" id="A0A853EHP3"/>
<evidence type="ECO:0000256" key="1">
    <source>
        <dbReference type="SAM" id="MobiDB-lite"/>
    </source>
</evidence>
<dbReference type="SUPFAM" id="SSF50969">
    <property type="entry name" value="YVTN repeat-like/Quinoprotein amine dehydrogenase"/>
    <property type="match status" value="1"/>
</dbReference>
<organism evidence="2 3">
    <name type="scientific">Actinomyces bowdenii</name>
    <dbReference type="NCBI Taxonomy" id="131109"/>
    <lineage>
        <taxon>Bacteria</taxon>
        <taxon>Bacillati</taxon>
        <taxon>Actinomycetota</taxon>
        <taxon>Actinomycetes</taxon>
        <taxon>Actinomycetales</taxon>
        <taxon>Actinomycetaceae</taxon>
        <taxon>Actinomyces</taxon>
    </lineage>
</organism>
<protein>
    <submittedName>
        <fullName evidence="2">PQQ-binding-like beta-propeller repeat protein</fullName>
    </submittedName>
</protein>
<evidence type="ECO:0000313" key="2">
    <source>
        <dbReference type="EMBL" id="NYS68799.1"/>
    </source>
</evidence>
<sequence>MRLSSMKASLAAGPLRLRLLCTAVLSVVIVLAWAGWSYVRLQDTPAPVVLGAVGNADSARDLGIVAGEPPVREGLEWSTIAPVLDPIFQEPTATAFGPVVVVETEGRAAATSSPVPVRGQDVPDTALVSLNPDDGSVRWFRELSPAAEHYIHQPRQWRDRSWNRSFSATYLSSSPDGDRIAVRLLPSTNGRQTIAVLSADTGETVRQVEVEGNILGQALTDEALVVETSPTAFPQGGTVTSYPLENDAAGESSWEAYGWLAGATAEGVIVSPVEQPALPHGERLLAASITIADPVSGETLNTVSDVYHLHPHGWAERYVDPAGESLARSEPEWNDSPRELVDLSTGARVDITGLTADAVTTPTGGAWALYSSTWEEGEDAPSRQLALASWFPCEPGAGDGPQPQLRSDPLRMVIDSGDTPRSGSTDFVAVETHDLGEPRPN</sequence>
<accession>A0A853EHP3</accession>